<evidence type="ECO:0000256" key="1">
    <source>
        <dbReference type="SAM" id="SignalP"/>
    </source>
</evidence>
<dbReference type="AlphaFoldDB" id="A0A7I7XJH7"/>
<organism evidence="2 3">
    <name type="scientific">Mycolicibacterium madagascariense</name>
    <dbReference type="NCBI Taxonomy" id="212765"/>
    <lineage>
        <taxon>Bacteria</taxon>
        <taxon>Bacillati</taxon>
        <taxon>Actinomycetota</taxon>
        <taxon>Actinomycetes</taxon>
        <taxon>Mycobacteriales</taxon>
        <taxon>Mycobacteriaceae</taxon>
        <taxon>Mycolicibacterium</taxon>
    </lineage>
</organism>
<dbReference type="KEGG" id="mmag:MMAD_35600"/>
<keyword evidence="3" id="KW-1185">Reference proteome</keyword>
<gene>
    <name evidence="2" type="ORF">MMAD_35600</name>
</gene>
<feature type="signal peptide" evidence="1">
    <location>
        <begin position="1"/>
        <end position="17"/>
    </location>
</feature>
<name>A0A7I7XJH7_9MYCO</name>
<evidence type="ECO:0008006" key="4">
    <source>
        <dbReference type="Google" id="ProtNLM"/>
    </source>
</evidence>
<feature type="chain" id="PRO_5029650296" description="DUF732 domain-containing protein" evidence="1">
    <location>
        <begin position="18"/>
        <end position="86"/>
    </location>
</feature>
<dbReference type="Proteomes" id="UP000466517">
    <property type="component" value="Chromosome"/>
</dbReference>
<proteinExistence type="predicted"/>
<evidence type="ECO:0000313" key="2">
    <source>
        <dbReference type="EMBL" id="BBZ29265.1"/>
    </source>
</evidence>
<dbReference type="EMBL" id="AP022610">
    <property type="protein sequence ID" value="BBZ29265.1"/>
    <property type="molecule type" value="Genomic_DNA"/>
</dbReference>
<reference evidence="2 3" key="1">
    <citation type="journal article" date="2019" name="Emerg. Microbes Infect.">
        <title>Comprehensive subspecies identification of 175 nontuberculous mycobacteria species based on 7547 genomic profiles.</title>
        <authorList>
            <person name="Matsumoto Y."/>
            <person name="Kinjo T."/>
            <person name="Motooka D."/>
            <person name="Nabeya D."/>
            <person name="Jung N."/>
            <person name="Uechi K."/>
            <person name="Horii T."/>
            <person name="Iida T."/>
            <person name="Fujita J."/>
            <person name="Nakamura S."/>
        </authorList>
    </citation>
    <scope>NUCLEOTIDE SEQUENCE [LARGE SCALE GENOMIC DNA]</scope>
    <source>
        <strain evidence="2 3">JCM 13574</strain>
    </source>
</reference>
<evidence type="ECO:0000313" key="3">
    <source>
        <dbReference type="Proteomes" id="UP000466517"/>
    </source>
</evidence>
<accession>A0A7I7XJH7</accession>
<sequence>MVLALGMALGVAPSASASEASYVDRLESQFPFLTPAQLLPEGHKVCRFVSAGRPVGDAIPMIVKDLAVTVAVAFEISAAAAEELGC</sequence>
<protein>
    <recommendedName>
        <fullName evidence="4">DUF732 domain-containing protein</fullName>
    </recommendedName>
</protein>
<keyword evidence="1" id="KW-0732">Signal</keyword>